<evidence type="ECO:0000313" key="2">
    <source>
        <dbReference type="Proteomes" id="UP001501353"/>
    </source>
</evidence>
<dbReference type="RefSeq" id="WP_344762393.1">
    <property type="nucleotide sequence ID" value="NZ_BAAAZE010000006.1"/>
</dbReference>
<evidence type="ECO:0008006" key="3">
    <source>
        <dbReference type="Google" id="ProtNLM"/>
    </source>
</evidence>
<name>A0ABP7SYB3_9BURK</name>
<organism evidence="1 2">
    <name type="scientific">Actimicrobium antarcticum</name>
    <dbReference type="NCBI Taxonomy" id="1051899"/>
    <lineage>
        <taxon>Bacteria</taxon>
        <taxon>Pseudomonadati</taxon>
        <taxon>Pseudomonadota</taxon>
        <taxon>Betaproteobacteria</taxon>
        <taxon>Burkholderiales</taxon>
        <taxon>Oxalobacteraceae</taxon>
        <taxon>Actimicrobium</taxon>
    </lineage>
</organism>
<gene>
    <name evidence="1" type="ORF">GCM10022212_12380</name>
</gene>
<evidence type="ECO:0000313" key="1">
    <source>
        <dbReference type="EMBL" id="GAA4018121.1"/>
    </source>
</evidence>
<dbReference type="Proteomes" id="UP001501353">
    <property type="component" value="Unassembled WGS sequence"/>
</dbReference>
<sequence>MIAKPETTITFRVSSELAEQTRLFAKSSDQRVSEYIRDAVREKNARQIADRMRFLSLRLAAENAKVSQEFDIAAGDGIA</sequence>
<dbReference type="EMBL" id="BAAAZE010000006">
    <property type="protein sequence ID" value="GAA4018121.1"/>
    <property type="molecule type" value="Genomic_DNA"/>
</dbReference>
<accession>A0ABP7SYB3</accession>
<proteinExistence type="predicted"/>
<comment type="caution">
    <text evidence="1">The sequence shown here is derived from an EMBL/GenBank/DDBJ whole genome shotgun (WGS) entry which is preliminary data.</text>
</comment>
<reference evidence="2" key="1">
    <citation type="journal article" date="2019" name="Int. J. Syst. Evol. Microbiol.">
        <title>The Global Catalogue of Microorganisms (GCM) 10K type strain sequencing project: providing services to taxonomists for standard genome sequencing and annotation.</title>
        <authorList>
            <consortium name="The Broad Institute Genomics Platform"/>
            <consortium name="The Broad Institute Genome Sequencing Center for Infectious Disease"/>
            <person name="Wu L."/>
            <person name="Ma J."/>
        </authorList>
    </citation>
    <scope>NUCLEOTIDE SEQUENCE [LARGE SCALE GENOMIC DNA]</scope>
    <source>
        <strain evidence="2">JCM 16673</strain>
    </source>
</reference>
<protein>
    <recommendedName>
        <fullName evidence="3">CopG family transcriptional regulator</fullName>
    </recommendedName>
</protein>
<keyword evidence="2" id="KW-1185">Reference proteome</keyword>